<gene>
    <name evidence="9" type="ORF">BEMITA_LOCUS1303</name>
</gene>
<dbReference type="EMBL" id="OU963862">
    <property type="protein sequence ID" value="CAH0381682.1"/>
    <property type="molecule type" value="Genomic_DNA"/>
</dbReference>
<evidence type="ECO:0000313" key="9">
    <source>
        <dbReference type="EMBL" id="CAH0381682.1"/>
    </source>
</evidence>
<dbReference type="Proteomes" id="UP001152759">
    <property type="component" value="Chromosome 1"/>
</dbReference>
<keyword evidence="10" id="KW-1185">Reference proteome</keyword>
<feature type="compositionally biased region" description="Basic and acidic residues" evidence="7">
    <location>
        <begin position="152"/>
        <end position="162"/>
    </location>
</feature>
<dbReference type="InterPro" id="IPR043151">
    <property type="entry name" value="BAH_sf"/>
</dbReference>
<comment type="subcellular location">
    <subcellularLocation>
        <location evidence="1">Nucleus</location>
    </subcellularLocation>
</comment>
<evidence type="ECO:0000256" key="7">
    <source>
        <dbReference type="SAM" id="MobiDB-lite"/>
    </source>
</evidence>
<keyword evidence="4" id="KW-0805">Transcription regulation</keyword>
<evidence type="ECO:0000313" key="10">
    <source>
        <dbReference type="Proteomes" id="UP001152759"/>
    </source>
</evidence>
<sequence length="1147" mass="130404">MDDTMQESLFTERESAGTSQHSKRKGGRSRKSSATRKPDICSLVEKLISIEERSKKVVKKSPHRERIKKVRRWLKSERKKKYKKAVVADSNVTTDVDKLITKFNSFTIVEKNPHLTRASNHIIKSKFSCKCCSDNDPDRPFSKSKKKKWSSRRKDTSSEQRTAKHLLLGKKKMKKNIDLRNEKYDRRLPLKKRLYRIAANSCTKTDSAGIATDVAQDINGKTISPTIPVPEENKEISCQSSSENSDETRIIPVTPKKRFQNKRQNVPNSETFSISPPLRSGSQCNDMITHSQVQVDLSTCKQTLQVKLSKISDEICKKMKSVTLLPSNDLKVSSSSSKDLNKVSKHRRNIPSAEQSNLNLEVKFDPIRNLTKDLNKCGTIDDTETYSPKTKEKQVSIPKADSDDNCSIDQKDQATQFIRKTTSVSNDCHTVPIESVTSSKNRKKRKRTINRTGFPTKKKKKKSNTSNETNVKEKTLSAKLHIGSKDPVRHGETIVLTPLTTDKIKHFPSTSKFFPEPSCFVENGSNLVNGQHVVPNSGEENVENVSFLGTTLHQQINPSTQNRRVSLRARPRQRRDSLLLAEANKKSCDKKTKHETRLQDFHELMERSKLIIAEKKYLQAGLFSDQFKVNDVEIDSCCEQKNCELDVSSLPSLSYYAERVRQKTDFTLPFDVWASHRAPKTLTRIKSNRNEYSKECDDSGSGSDLNEDMSDTFDGSNPSFSFFLPRKLHAFGSEGRTTTLLTDEQSKFIRANSCFLIRNLIKVQAIVVDKNNSASSNRGNELKLNIKSDASTKKLETISQTLQSFQKLKETSKEINNLQQDASMESKECNRNLLSEEKSKLKFENSASCNCSSQFVENHTSSRRTQSSRKLFSGNDANKSCSQILVSGTPETSIEVGLTQMGNGQKYFKALTSENCIIQTGENVYITKDNSELKLDETVATSIFGRADCNVFHIERLWRDENNDGYAFGYYFLRPHETFHEPSRRFFPNELMKSPLCETIPISRIVGHCHVLNLSSYCREKPASADLDHIFICEYRVDKGAKTFSRIPKRKACFSSDETTEFHLPPLKPVRNFKPYDATSNFRKIKKQHKTLKHTDTNEISGVYYVGGSHRSTSLANYSTDEIDERTQQQQPHSITSKISRTEDYAF</sequence>
<keyword evidence="3" id="KW-0156">Chromatin regulator</keyword>
<dbReference type="PROSITE" id="PS51038">
    <property type="entry name" value="BAH"/>
    <property type="match status" value="1"/>
</dbReference>
<feature type="compositionally biased region" description="Polar residues" evidence="7">
    <location>
        <begin position="1128"/>
        <end position="1139"/>
    </location>
</feature>
<feature type="compositionally biased region" description="Basic residues" evidence="7">
    <location>
        <begin position="21"/>
        <end position="34"/>
    </location>
</feature>
<evidence type="ECO:0000256" key="2">
    <source>
        <dbReference type="ARBA" id="ARBA00022737"/>
    </source>
</evidence>
<feature type="domain" description="BAH" evidence="8">
    <location>
        <begin position="916"/>
        <end position="1048"/>
    </location>
</feature>
<feature type="region of interest" description="Disordered" evidence="7">
    <location>
        <begin position="1"/>
        <end position="37"/>
    </location>
</feature>
<dbReference type="InterPro" id="IPR001025">
    <property type="entry name" value="BAH_dom"/>
</dbReference>
<feature type="compositionally biased region" description="Polar residues" evidence="7">
    <location>
        <begin position="262"/>
        <end position="278"/>
    </location>
</feature>
<name>A0A9P0EWF5_BEMTA</name>
<dbReference type="PANTHER" id="PTHR16062">
    <property type="entry name" value="SWI/SNF-RELATED"/>
    <property type="match status" value="1"/>
</dbReference>
<dbReference type="SMART" id="SM00439">
    <property type="entry name" value="BAH"/>
    <property type="match status" value="1"/>
</dbReference>
<evidence type="ECO:0000256" key="5">
    <source>
        <dbReference type="ARBA" id="ARBA00023163"/>
    </source>
</evidence>
<feature type="compositionally biased region" description="Basic residues" evidence="7">
    <location>
        <begin position="142"/>
        <end position="151"/>
    </location>
</feature>
<dbReference type="GO" id="GO:0006368">
    <property type="term" value="P:transcription elongation by RNA polymerase II"/>
    <property type="evidence" value="ECO:0007669"/>
    <property type="project" value="TreeGrafter"/>
</dbReference>
<dbReference type="GO" id="GO:0016586">
    <property type="term" value="C:RSC-type complex"/>
    <property type="evidence" value="ECO:0007669"/>
    <property type="project" value="InterPro"/>
</dbReference>
<dbReference type="Gene3D" id="2.30.30.490">
    <property type="match status" value="1"/>
</dbReference>
<feature type="region of interest" description="Disordered" evidence="7">
    <location>
        <begin position="435"/>
        <end position="473"/>
    </location>
</feature>
<protein>
    <recommendedName>
        <fullName evidence="8">BAH domain-containing protein</fullName>
    </recommendedName>
</protein>
<evidence type="ECO:0000256" key="4">
    <source>
        <dbReference type="ARBA" id="ARBA00023015"/>
    </source>
</evidence>
<dbReference type="GO" id="GO:0006338">
    <property type="term" value="P:chromatin remodeling"/>
    <property type="evidence" value="ECO:0007669"/>
    <property type="project" value="InterPro"/>
</dbReference>
<dbReference type="KEGG" id="btab:109035559"/>
<keyword evidence="5" id="KW-0804">Transcription</keyword>
<feature type="compositionally biased region" description="Basic residues" evidence="7">
    <location>
        <begin position="440"/>
        <end position="449"/>
    </location>
</feature>
<evidence type="ECO:0000256" key="6">
    <source>
        <dbReference type="ARBA" id="ARBA00023242"/>
    </source>
</evidence>
<dbReference type="PANTHER" id="PTHR16062:SF22">
    <property type="entry name" value="HISTONE-LYSINE N-METHYLTRANSFERASE ASH1L"/>
    <property type="match status" value="1"/>
</dbReference>
<dbReference type="InterPro" id="IPR037382">
    <property type="entry name" value="Rsc/polybromo"/>
</dbReference>
<reference evidence="9" key="1">
    <citation type="submission" date="2021-12" db="EMBL/GenBank/DDBJ databases">
        <authorList>
            <person name="King R."/>
        </authorList>
    </citation>
    <scope>NUCLEOTIDE SEQUENCE</scope>
</reference>
<dbReference type="GO" id="GO:0003682">
    <property type="term" value="F:chromatin binding"/>
    <property type="evidence" value="ECO:0007669"/>
    <property type="project" value="InterPro"/>
</dbReference>
<keyword evidence="6" id="KW-0539">Nucleus</keyword>
<dbReference type="Pfam" id="PF01426">
    <property type="entry name" value="BAH"/>
    <property type="match status" value="1"/>
</dbReference>
<evidence type="ECO:0000259" key="8">
    <source>
        <dbReference type="PROSITE" id="PS51038"/>
    </source>
</evidence>
<evidence type="ECO:0000256" key="3">
    <source>
        <dbReference type="ARBA" id="ARBA00022853"/>
    </source>
</evidence>
<feature type="region of interest" description="Disordered" evidence="7">
    <location>
        <begin position="1120"/>
        <end position="1147"/>
    </location>
</feature>
<accession>A0A9P0EWF5</accession>
<evidence type="ECO:0000256" key="1">
    <source>
        <dbReference type="ARBA" id="ARBA00004123"/>
    </source>
</evidence>
<proteinExistence type="predicted"/>
<organism evidence="9 10">
    <name type="scientific">Bemisia tabaci</name>
    <name type="common">Sweetpotato whitefly</name>
    <name type="synonym">Aleurodes tabaci</name>
    <dbReference type="NCBI Taxonomy" id="7038"/>
    <lineage>
        <taxon>Eukaryota</taxon>
        <taxon>Metazoa</taxon>
        <taxon>Ecdysozoa</taxon>
        <taxon>Arthropoda</taxon>
        <taxon>Hexapoda</taxon>
        <taxon>Insecta</taxon>
        <taxon>Pterygota</taxon>
        <taxon>Neoptera</taxon>
        <taxon>Paraneoptera</taxon>
        <taxon>Hemiptera</taxon>
        <taxon>Sternorrhyncha</taxon>
        <taxon>Aleyrodoidea</taxon>
        <taxon>Aleyrodidae</taxon>
        <taxon>Aleyrodinae</taxon>
        <taxon>Bemisia</taxon>
    </lineage>
</organism>
<feature type="region of interest" description="Disordered" evidence="7">
    <location>
        <begin position="135"/>
        <end position="162"/>
    </location>
</feature>
<feature type="region of interest" description="Disordered" evidence="7">
    <location>
        <begin position="383"/>
        <end position="406"/>
    </location>
</feature>
<keyword evidence="2" id="KW-0677">Repeat</keyword>
<feature type="region of interest" description="Disordered" evidence="7">
    <location>
        <begin position="258"/>
        <end position="278"/>
    </location>
</feature>
<dbReference type="AlphaFoldDB" id="A0A9P0EWF5"/>